<evidence type="ECO:0000256" key="2">
    <source>
        <dbReference type="ARBA" id="ARBA00023027"/>
    </source>
</evidence>
<dbReference type="InterPro" id="IPR036291">
    <property type="entry name" value="NAD(P)-bd_dom_sf"/>
</dbReference>
<dbReference type="AlphaFoldDB" id="D3PY53"/>
<evidence type="ECO:0000256" key="1">
    <source>
        <dbReference type="ARBA" id="ARBA00023002"/>
    </source>
</evidence>
<dbReference type="InterPro" id="IPR006140">
    <property type="entry name" value="D-isomer_DH_NAD-bd"/>
</dbReference>
<dbReference type="HOGENOM" id="CLU_019796_1_3_11"/>
<dbReference type="SUPFAM" id="SSF51735">
    <property type="entry name" value="NAD(P)-binding Rossmann-fold domains"/>
    <property type="match status" value="1"/>
</dbReference>
<gene>
    <name evidence="4" type="ordered locus">Snas_5752</name>
</gene>
<name>D3PY53_STANL</name>
<accession>D3PY53</accession>
<dbReference type="PROSITE" id="PS00670">
    <property type="entry name" value="D_2_HYDROXYACID_DH_2"/>
    <property type="match status" value="1"/>
</dbReference>
<dbReference type="PANTHER" id="PTHR10996:SF178">
    <property type="entry name" value="2-HYDROXYACID DEHYDROGENASE YGL185C-RELATED"/>
    <property type="match status" value="1"/>
</dbReference>
<dbReference type="InterPro" id="IPR029753">
    <property type="entry name" value="D-isomer_DH_CS"/>
</dbReference>
<dbReference type="SUPFAM" id="SSF52283">
    <property type="entry name" value="Formate/glycerate dehydrogenase catalytic domain-like"/>
    <property type="match status" value="1"/>
</dbReference>
<dbReference type="eggNOG" id="COG0111">
    <property type="taxonomic scope" value="Bacteria"/>
</dbReference>
<dbReference type="PANTHER" id="PTHR10996">
    <property type="entry name" value="2-HYDROXYACID DEHYDROGENASE-RELATED"/>
    <property type="match status" value="1"/>
</dbReference>
<dbReference type="Gene3D" id="3.40.50.720">
    <property type="entry name" value="NAD(P)-binding Rossmann-like Domain"/>
    <property type="match status" value="2"/>
</dbReference>
<reference evidence="4 5" key="1">
    <citation type="journal article" date="2009" name="Stand. Genomic Sci.">
        <title>Complete genome sequence of Stackebrandtia nassauensis type strain (LLR-40K-21).</title>
        <authorList>
            <person name="Munk C."/>
            <person name="Lapidus A."/>
            <person name="Copeland A."/>
            <person name="Jando M."/>
            <person name="Mayilraj S."/>
            <person name="Glavina Del Rio T."/>
            <person name="Nolan M."/>
            <person name="Chen F."/>
            <person name="Lucas S."/>
            <person name="Tice H."/>
            <person name="Cheng J.F."/>
            <person name="Han C."/>
            <person name="Detter J.C."/>
            <person name="Bruce D."/>
            <person name="Goodwin L."/>
            <person name="Chain P."/>
            <person name="Pitluck S."/>
            <person name="Goker M."/>
            <person name="Ovchinikova G."/>
            <person name="Pati A."/>
            <person name="Ivanova N."/>
            <person name="Mavromatis K."/>
            <person name="Chen A."/>
            <person name="Palaniappan K."/>
            <person name="Land M."/>
            <person name="Hauser L."/>
            <person name="Chang Y.J."/>
            <person name="Jeffries C.D."/>
            <person name="Bristow J."/>
            <person name="Eisen J.A."/>
            <person name="Markowitz V."/>
            <person name="Hugenholtz P."/>
            <person name="Kyrpides N.C."/>
            <person name="Klenk H.P."/>
        </authorList>
    </citation>
    <scope>NUCLEOTIDE SEQUENCE [LARGE SCALE GENOMIC DNA]</scope>
    <source>
        <strain evidence="5">DSM 44728 / CIP 108903 / NRRL B-16338 / NBRC 102104 / LLR-40K-21</strain>
    </source>
</reference>
<feature type="domain" description="D-isomer specific 2-hydroxyacid dehydrogenase NAD-binding" evidence="3">
    <location>
        <begin position="122"/>
        <end position="293"/>
    </location>
</feature>
<keyword evidence="2" id="KW-0520">NAD</keyword>
<dbReference type="GO" id="GO:0005829">
    <property type="term" value="C:cytosol"/>
    <property type="evidence" value="ECO:0007669"/>
    <property type="project" value="TreeGrafter"/>
</dbReference>
<dbReference type="CDD" id="cd12167">
    <property type="entry name" value="2-Hacid_dh_8"/>
    <property type="match status" value="1"/>
</dbReference>
<dbReference type="Proteomes" id="UP000000844">
    <property type="component" value="Chromosome"/>
</dbReference>
<dbReference type="GO" id="GO:0030267">
    <property type="term" value="F:glyoxylate reductase (NADPH) activity"/>
    <property type="evidence" value="ECO:0007669"/>
    <property type="project" value="TreeGrafter"/>
</dbReference>
<evidence type="ECO:0000313" key="4">
    <source>
        <dbReference type="EMBL" id="ADD45382.1"/>
    </source>
</evidence>
<proteinExistence type="predicted"/>
<keyword evidence="1" id="KW-0560">Oxidoreductase</keyword>
<organism evidence="4 5">
    <name type="scientific">Stackebrandtia nassauensis (strain DSM 44728 / CIP 108903 / NRRL B-16338 / NBRC 102104 / LLR-40K-21)</name>
    <dbReference type="NCBI Taxonomy" id="446470"/>
    <lineage>
        <taxon>Bacteria</taxon>
        <taxon>Bacillati</taxon>
        <taxon>Actinomycetota</taxon>
        <taxon>Actinomycetes</taxon>
        <taxon>Glycomycetales</taxon>
        <taxon>Glycomycetaceae</taxon>
        <taxon>Stackebrandtia</taxon>
    </lineage>
</organism>
<protein>
    <submittedName>
        <fullName evidence="4">D-isomer specific 2-hydroxyacid dehydrogenase NAD-binding protein</fullName>
    </submittedName>
</protein>
<evidence type="ECO:0000313" key="5">
    <source>
        <dbReference type="Proteomes" id="UP000000844"/>
    </source>
</evidence>
<keyword evidence="5" id="KW-1185">Reference proteome</keyword>
<evidence type="ECO:0000259" key="3">
    <source>
        <dbReference type="Pfam" id="PF02826"/>
    </source>
</evidence>
<dbReference type="STRING" id="446470.Snas_5752"/>
<dbReference type="GO" id="GO:0051287">
    <property type="term" value="F:NAD binding"/>
    <property type="evidence" value="ECO:0007669"/>
    <property type="project" value="InterPro"/>
</dbReference>
<sequence length="333" mass="35638">MSAKPLGVFAMSRFARETALTPAVLARLLSFADADPGLLVADFAAPEARHALARADFLVTGWGCPTVDDAALELMPRLRLIAHAAGSIKHHVTAHVWSRDITVTSAASANAEPVAEYTRATILLATKRAFTRAANYAADGVPETHPRDCGYVGRTIGIVGASRIGRRVIELLRGYDLRILVSDPYRGADKLAALGAELVPLDELCQRSDVVSVHAPELAETHHLIDDRRLSLMRDGTVLINTARGSLVDTEALVGHCRDGRVDAILDVTDPEPLPAGHPLLLLPNVWVTPHLAGAEGSEIALLGEYAVAETKRFFDGEALLGEVTQADLPRLA</sequence>
<dbReference type="KEGG" id="sna:Snas_5752"/>
<dbReference type="RefSeq" id="WP_013020953.1">
    <property type="nucleotide sequence ID" value="NC_013947.1"/>
</dbReference>
<dbReference type="EMBL" id="CP001778">
    <property type="protein sequence ID" value="ADD45382.1"/>
    <property type="molecule type" value="Genomic_DNA"/>
</dbReference>
<dbReference type="GO" id="GO:0016618">
    <property type="term" value="F:hydroxypyruvate reductase [NAD(P)H] activity"/>
    <property type="evidence" value="ECO:0007669"/>
    <property type="project" value="TreeGrafter"/>
</dbReference>
<dbReference type="PROSITE" id="PS00671">
    <property type="entry name" value="D_2_HYDROXYACID_DH_3"/>
    <property type="match status" value="1"/>
</dbReference>
<dbReference type="InterPro" id="IPR050223">
    <property type="entry name" value="D-isomer_2-hydroxyacid_DH"/>
</dbReference>
<dbReference type="Pfam" id="PF02826">
    <property type="entry name" value="2-Hacid_dh_C"/>
    <property type="match status" value="1"/>
</dbReference>